<organism evidence="2 3">
    <name type="scientific">Methylocystis borbori</name>
    <dbReference type="NCBI Taxonomy" id="3118750"/>
    <lineage>
        <taxon>Bacteria</taxon>
        <taxon>Pseudomonadati</taxon>
        <taxon>Pseudomonadota</taxon>
        <taxon>Alphaproteobacteria</taxon>
        <taxon>Hyphomicrobiales</taxon>
        <taxon>Methylocystaceae</taxon>
        <taxon>Methylocystis</taxon>
    </lineage>
</organism>
<proteinExistence type="predicted"/>
<protein>
    <submittedName>
        <fullName evidence="2">Uncharacterized protein</fullName>
    </submittedName>
</protein>
<sequence>ERLRPRRPRPVSDDPGADDAPDYPPPRVRRLPLGLFLPPAIHGGGLFPPRFPGSWGGRYPQGPRGGAGGYGAPMRGGFNRF</sequence>
<reference evidence="2 3" key="1">
    <citation type="submission" date="2024-02" db="EMBL/GenBank/DDBJ databases">
        <authorList>
            <person name="Grouzdev D."/>
        </authorList>
    </citation>
    <scope>NUCLEOTIDE SEQUENCE [LARGE SCALE GENOMIC DNA]</scope>
    <source>
        <strain evidence="2 3">9N</strain>
    </source>
</reference>
<evidence type="ECO:0000313" key="3">
    <source>
        <dbReference type="Proteomes" id="UP001350748"/>
    </source>
</evidence>
<dbReference type="Proteomes" id="UP001350748">
    <property type="component" value="Unassembled WGS sequence"/>
</dbReference>
<dbReference type="RefSeq" id="WP_332081730.1">
    <property type="nucleotide sequence ID" value="NZ_JAZHYN010000022.1"/>
</dbReference>
<gene>
    <name evidence="2" type="ORF">V3H18_09200</name>
</gene>
<keyword evidence="3" id="KW-1185">Reference proteome</keyword>
<name>A0ABU7XH59_9HYPH</name>
<dbReference type="EMBL" id="JAZHYN010000022">
    <property type="protein sequence ID" value="MEF3366708.1"/>
    <property type="molecule type" value="Genomic_DNA"/>
</dbReference>
<accession>A0ABU7XH59</accession>
<comment type="caution">
    <text evidence="2">The sequence shown here is derived from an EMBL/GenBank/DDBJ whole genome shotgun (WGS) entry which is preliminary data.</text>
</comment>
<evidence type="ECO:0000256" key="1">
    <source>
        <dbReference type="SAM" id="MobiDB-lite"/>
    </source>
</evidence>
<feature type="region of interest" description="Disordered" evidence="1">
    <location>
        <begin position="1"/>
        <end position="27"/>
    </location>
</feature>
<feature type="non-terminal residue" evidence="2">
    <location>
        <position position="1"/>
    </location>
</feature>
<evidence type="ECO:0000313" key="2">
    <source>
        <dbReference type="EMBL" id="MEF3366708.1"/>
    </source>
</evidence>
<feature type="compositionally biased region" description="Low complexity" evidence="1">
    <location>
        <begin position="72"/>
        <end position="81"/>
    </location>
</feature>
<feature type="region of interest" description="Disordered" evidence="1">
    <location>
        <begin position="55"/>
        <end position="81"/>
    </location>
</feature>